<feature type="domain" description="ABC transmembrane type-1" evidence="6">
    <location>
        <begin position="69"/>
        <end position="132"/>
    </location>
</feature>
<feature type="region of interest" description="Disordered" evidence="5">
    <location>
        <begin position="1"/>
        <end position="45"/>
    </location>
</feature>
<dbReference type="Gene3D" id="1.20.1560.10">
    <property type="entry name" value="ABC transporter type 1, transmembrane domain"/>
    <property type="match status" value="1"/>
</dbReference>
<dbReference type="PROSITE" id="PS50929">
    <property type="entry name" value="ABC_TM1F"/>
    <property type="match status" value="1"/>
</dbReference>
<evidence type="ECO:0000256" key="4">
    <source>
        <dbReference type="ARBA" id="ARBA00023136"/>
    </source>
</evidence>
<evidence type="ECO:0000313" key="7">
    <source>
        <dbReference type="EMBL" id="MED6121362.1"/>
    </source>
</evidence>
<dbReference type="SUPFAM" id="SSF90123">
    <property type="entry name" value="ABC transporter transmembrane region"/>
    <property type="match status" value="1"/>
</dbReference>
<dbReference type="Proteomes" id="UP001341840">
    <property type="component" value="Unassembled WGS sequence"/>
</dbReference>
<protein>
    <recommendedName>
        <fullName evidence="6">ABC transmembrane type-1 domain-containing protein</fullName>
    </recommendedName>
</protein>
<evidence type="ECO:0000259" key="6">
    <source>
        <dbReference type="PROSITE" id="PS50929"/>
    </source>
</evidence>
<keyword evidence="3" id="KW-1133">Transmembrane helix</keyword>
<dbReference type="PANTHER" id="PTHR24222">
    <property type="entry name" value="ABC TRANSPORTER B FAMILY"/>
    <property type="match status" value="1"/>
</dbReference>
<feature type="compositionally biased region" description="Basic and acidic residues" evidence="5">
    <location>
        <begin position="31"/>
        <end position="45"/>
    </location>
</feature>
<keyword evidence="8" id="KW-1185">Reference proteome</keyword>
<comment type="caution">
    <text evidence="7">The sequence shown here is derived from an EMBL/GenBank/DDBJ whole genome shotgun (WGS) entry which is preliminary data.</text>
</comment>
<evidence type="ECO:0000313" key="8">
    <source>
        <dbReference type="Proteomes" id="UP001341840"/>
    </source>
</evidence>
<dbReference type="Pfam" id="PF00664">
    <property type="entry name" value="ABC_membrane"/>
    <property type="match status" value="1"/>
</dbReference>
<name>A0ABU6RBI1_9FABA</name>
<keyword evidence="4" id="KW-0472">Membrane</keyword>
<evidence type="ECO:0000256" key="3">
    <source>
        <dbReference type="ARBA" id="ARBA00022989"/>
    </source>
</evidence>
<evidence type="ECO:0000256" key="5">
    <source>
        <dbReference type="SAM" id="MobiDB-lite"/>
    </source>
</evidence>
<proteinExistence type="predicted"/>
<evidence type="ECO:0000256" key="1">
    <source>
        <dbReference type="ARBA" id="ARBA00004141"/>
    </source>
</evidence>
<organism evidence="7 8">
    <name type="scientific">Stylosanthes scabra</name>
    <dbReference type="NCBI Taxonomy" id="79078"/>
    <lineage>
        <taxon>Eukaryota</taxon>
        <taxon>Viridiplantae</taxon>
        <taxon>Streptophyta</taxon>
        <taxon>Embryophyta</taxon>
        <taxon>Tracheophyta</taxon>
        <taxon>Spermatophyta</taxon>
        <taxon>Magnoliopsida</taxon>
        <taxon>eudicotyledons</taxon>
        <taxon>Gunneridae</taxon>
        <taxon>Pentapetalae</taxon>
        <taxon>rosids</taxon>
        <taxon>fabids</taxon>
        <taxon>Fabales</taxon>
        <taxon>Fabaceae</taxon>
        <taxon>Papilionoideae</taxon>
        <taxon>50 kb inversion clade</taxon>
        <taxon>dalbergioids sensu lato</taxon>
        <taxon>Dalbergieae</taxon>
        <taxon>Pterocarpus clade</taxon>
        <taxon>Stylosanthes</taxon>
    </lineage>
</organism>
<dbReference type="PANTHER" id="PTHR24222:SF63">
    <property type="entry name" value="ATP BINDING CASSETTE SUBFAMILY B"/>
    <property type="match status" value="1"/>
</dbReference>
<dbReference type="InterPro" id="IPR011527">
    <property type="entry name" value="ABC1_TM_dom"/>
</dbReference>
<dbReference type="EMBL" id="JASCZI010030328">
    <property type="protein sequence ID" value="MED6121362.1"/>
    <property type="molecule type" value="Genomic_DNA"/>
</dbReference>
<keyword evidence="2" id="KW-0812">Transmembrane</keyword>
<comment type="subcellular location">
    <subcellularLocation>
        <location evidence="1">Membrane</location>
        <topology evidence="1">Multi-pass membrane protein</topology>
    </subcellularLocation>
</comment>
<evidence type="ECO:0000256" key="2">
    <source>
        <dbReference type="ARBA" id="ARBA00022692"/>
    </source>
</evidence>
<dbReference type="InterPro" id="IPR039421">
    <property type="entry name" value="Type_1_exporter"/>
</dbReference>
<dbReference type="InterPro" id="IPR036640">
    <property type="entry name" value="ABC1_TM_sf"/>
</dbReference>
<reference evidence="7 8" key="1">
    <citation type="journal article" date="2023" name="Plants (Basel)">
        <title>Bridging the Gap: Combining Genomics and Transcriptomics Approaches to Understand Stylosanthes scabra, an Orphan Legume from the Brazilian Caatinga.</title>
        <authorList>
            <person name="Ferreira-Neto J.R.C."/>
            <person name="da Silva M.D."/>
            <person name="Binneck E."/>
            <person name="de Melo N.F."/>
            <person name="da Silva R.H."/>
            <person name="de Melo A.L.T.M."/>
            <person name="Pandolfi V."/>
            <person name="Bustamante F.O."/>
            <person name="Brasileiro-Vidal A.C."/>
            <person name="Benko-Iseppon A.M."/>
        </authorList>
    </citation>
    <scope>NUCLEOTIDE SEQUENCE [LARGE SCALE GENOMIC DNA]</scope>
    <source>
        <tissue evidence="7">Leaves</tissue>
    </source>
</reference>
<gene>
    <name evidence="7" type="ORF">PIB30_029479</name>
</gene>
<accession>A0ABU6RBI1</accession>
<sequence>MEKAEGQISLESDIIPSDPPAGTVQGITQSDSEKELDSEKRKAKDEAKNKIPFHKLFSFADPLDYALMIVGTIGAVGNGMANPLMTVVFGNLIDAFGGTSNSHKVVHDVSKLALKFVYLALGSFAGSFLRKY</sequence>